<dbReference type="PANTHER" id="PTHR32552">
    <property type="entry name" value="FERRICHROME IRON RECEPTOR-RELATED"/>
    <property type="match status" value="1"/>
</dbReference>
<dbReference type="Pfam" id="PF07715">
    <property type="entry name" value="Plug"/>
    <property type="match status" value="1"/>
</dbReference>
<keyword evidence="4 10" id="KW-1134">Transmembrane beta strand</keyword>
<evidence type="ECO:0000256" key="12">
    <source>
        <dbReference type="SAM" id="MobiDB-lite"/>
    </source>
</evidence>
<dbReference type="CDD" id="cd01347">
    <property type="entry name" value="ligand_gated_channel"/>
    <property type="match status" value="1"/>
</dbReference>
<dbReference type="GO" id="GO:0009279">
    <property type="term" value="C:cell outer membrane"/>
    <property type="evidence" value="ECO:0007669"/>
    <property type="project" value="UniProtKB-SubCell"/>
</dbReference>
<evidence type="ECO:0000256" key="8">
    <source>
        <dbReference type="ARBA" id="ARBA00023170"/>
    </source>
</evidence>
<evidence type="ECO:0000256" key="2">
    <source>
        <dbReference type="ARBA" id="ARBA00009810"/>
    </source>
</evidence>
<dbReference type="GO" id="GO:0015344">
    <property type="term" value="F:siderophore uptake transmembrane transporter activity"/>
    <property type="evidence" value="ECO:0007669"/>
    <property type="project" value="TreeGrafter"/>
</dbReference>
<keyword evidence="5 10" id="KW-0812">Transmembrane</keyword>
<feature type="domain" description="TonB-dependent receptor-like beta-barrel" evidence="13">
    <location>
        <begin position="297"/>
        <end position="718"/>
    </location>
</feature>
<keyword evidence="9 10" id="KW-0998">Cell outer membrane</keyword>
<sequence>MTPSYSKAARRTPLLDQKNMQTSSVASRLAFVRATRRTPSLLSAALMASVGISLSTLSSAGWAQDAAAATTADSTTLPAVSVTASRESAVVPTDTVNAGALGSRKQVDTPFSTVVVSSEEGEDMFATTANDLFKYDPAVSNISNNAIAENAMFTVRGIPIDTLNGIKVDGQSFPSWDTDLSLEPFEQVQLLKGLSGFMYGFGAPGGIVNYVLKRPTDDPYRSVSIGYQSAGVFSEKIDVGGRVGTDKRFGYRVNLVNEEGNTAEANGHLRRQVASGAFDFRITPDLVLSADAFYQKRKTNGTLFGLLFGSGLGIPDASQVTHQLTQPQNWYETEMASFGAGLDYRLSENWHASLKYRFAKENRYNSDSLLYVFDSAGNYSNTLYAALTRYFYQNVDAMVQGQFSTGSIKHDVVFGAGYQAQVSEYDNSEGWNVGYPLGESNIYGSTLLTNDAVHIGGNLYRQSLTTQTAVYASDTLQFSSRWSALLGLRYTQYRQHTYDPTGAVASQYDANPVTPTVALMFKTDPYSTVYASYVESLEQGGSASNTNVNFPAQFGPLKSKQYEVGFKTDRQKWGANIALFRVDQGYNYTNSQNVYVQSGTKRYTGLDASGWVQLASDWRLLGGVMWLNTKAVDVDDPTIEGNRVYGAPRFTATGRVEYNPSYLRSLTVALGGKYVGNMAVDAANTQYVPGYVIYDLSGRYDTRIAGKDVTLRAGINNLLNRRYWTTAWGYYVVPSATRTAVASATLQF</sequence>
<evidence type="ECO:0000256" key="5">
    <source>
        <dbReference type="ARBA" id="ARBA00022692"/>
    </source>
</evidence>
<keyword evidence="7 10" id="KW-0472">Membrane</keyword>
<keyword evidence="3 10" id="KW-0813">Transport</keyword>
<evidence type="ECO:0000256" key="6">
    <source>
        <dbReference type="ARBA" id="ARBA00023077"/>
    </source>
</evidence>
<dbReference type="NCBIfam" id="TIGR01783">
    <property type="entry name" value="TonB-siderophor"/>
    <property type="match status" value="1"/>
</dbReference>
<accession>A0A158GKL1</accession>
<comment type="similarity">
    <text evidence="2 10 11">Belongs to the TonB-dependent receptor family.</text>
</comment>
<dbReference type="InterPro" id="IPR036942">
    <property type="entry name" value="Beta-barrel_TonB_sf"/>
</dbReference>
<evidence type="ECO:0000256" key="9">
    <source>
        <dbReference type="ARBA" id="ARBA00023237"/>
    </source>
</evidence>
<name>A0A158GKL1_9BURK</name>
<evidence type="ECO:0000259" key="14">
    <source>
        <dbReference type="Pfam" id="PF07715"/>
    </source>
</evidence>
<evidence type="ECO:0000256" key="11">
    <source>
        <dbReference type="RuleBase" id="RU003357"/>
    </source>
</evidence>
<evidence type="ECO:0000259" key="13">
    <source>
        <dbReference type="Pfam" id="PF00593"/>
    </source>
</evidence>
<reference evidence="15" key="1">
    <citation type="submission" date="2016-01" db="EMBL/GenBank/DDBJ databases">
        <authorList>
            <person name="Peeters C."/>
        </authorList>
    </citation>
    <scope>NUCLEOTIDE SEQUENCE [LARGE SCALE GENOMIC DNA]</scope>
    <source>
        <strain evidence="15">LMG 22934</strain>
    </source>
</reference>
<evidence type="ECO:0000256" key="10">
    <source>
        <dbReference type="PROSITE-ProRule" id="PRU01360"/>
    </source>
</evidence>
<dbReference type="InterPro" id="IPR039426">
    <property type="entry name" value="TonB-dep_rcpt-like"/>
</dbReference>
<evidence type="ECO:0000313" key="16">
    <source>
        <dbReference type="Proteomes" id="UP000054977"/>
    </source>
</evidence>
<dbReference type="STRING" id="326474.AWB65_02132"/>
<dbReference type="PROSITE" id="PS52016">
    <property type="entry name" value="TONB_DEPENDENT_REC_3"/>
    <property type="match status" value="1"/>
</dbReference>
<feature type="domain" description="TonB-dependent receptor plug" evidence="14">
    <location>
        <begin position="106"/>
        <end position="207"/>
    </location>
</feature>
<evidence type="ECO:0000256" key="7">
    <source>
        <dbReference type="ARBA" id="ARBA00023136"/>
    </source>
</evidence>
<dbReference type="InterPro" id="IPR010105">
    <property type="entry name" value="TonB_sidphr_rcpt"/>
</dbReference>
<dbReference type="InterPro" id="IPR037066">
    <property type="entry name" value="Plug_dom_sf"/>
</dbReference>
<dbReference type="Gene3D" id="2.40.170.20">
    <property type="entry name" value="TonB-dependent receptor, beta-barrel domain"/>
    <property type="match status" value="1"/>
</dbReference>
<protein>
    <submittedName>
        <fullName evidence="15">TonB-dependent siderophore receptor</fullName>
    </submittedName>
</protein>
<dbReference type="AlphaFoldDB" id="A0A158GKL1"/>
<dbReference type="InterPro" id="IPR000531">
    <property type="entry name" value="Beta-barrel_TonB"/>
</dbReference>
<dbReference type="PANTHER" id="PTHR32552:SF82">
    <property type="entry name" value="FCUA PROTEIN"/>
    <property type="match status" value="1"/>
</dbReference>
<keyword evidence="6 11" id="KW-0798">TonB box</keyword>
<comment type="subcellular location">
    <subcellularLocation>
        <location evidence="1 10">Cell outer membrane</location>
        <topology evidence="1 10">Multi-pass membrane protein</topology>
    </subcellularLocation>
</comment>
<dbReference type="Pfam" id="PF00593">
    <property type="entry name" value="TonB_dep_Rec_b-barrel"/>
    <property type="match status" value="1"/>
</dbReference>
<dbReference type="Gene3D" id="2.170.130.10">
    <property type="entry name" value="TonB-dependent receptor, plug domain"/>
    <property type="match status" value="1"/>
</dbReference>
<dbReference type="SUPFAM" id="SSF56935">
    <property type="entry name" value="Porins"/>
    <property type="match status" value="1"/>
</dbReference>
<dbReference type="GO" id="GO:0038023">
    <property type="term" value="F:signaling receptor activity"/>
    <property type="evidence" value="ECO:0007669"/>
    <property type="project" value="InterPro"/>
</dbReference>
<dbReference type="InterPro" id="IPR012910">
    <property type="entry name" value="Plug_dom"/>
</dbReference>
<proteinExistence type="inferred from homology"/>
<evidence type="ECO:0000256" key="1">
    <source>
        <dbReference type="ARBA" id="ARBA00004571"/>
    </source>
</evidence>
<gene>
    <name evidence="15" type="ORF">AWB65_02132</name>
</gene>
<comment type="caution">
    <text evidence="15">The sequence shown here is derived from an EMBL/GenBank/DDBJ whole genome shotgun (WGS) entry which is preliminary data.</text>
</comment>
<organism evidence="15 16">
    <name type="scientific">Caballeronia humi</name>
    <dbReference type="NCBI Taxonomy" id="326474"/>
    <lineage>
        <taxon>Bacteria</taxon>
        <taxon>Pseudomonadati</taxon>
        <taxon>Pseudomonadota</taxon>
        <taxon>Betaproteobacteria</taxon>
        <taxon>Burkholderiales</taxon>
        <taxon>Burkholderiaceae</taxon>
        <taxon>Caballeronia</taxon>
    </lineage>
</organism>
<keyword evidence="16" id="KW-1185">Reference proteome</keyword>
<dbReference type="EMBL" id="FCNW02000007">
    <property type="protein sequence ID" value="SAL32417.1"/>
    <property type="molecule type" value="Genomic_DNA"/>
</dbReference>
<evidence type="ECO:0000256" key="4">
    <source>
        <dbReference type="ARBA" id="ARBA00022452"/>
    </source>
</evidence>
<evidence type="ECO:0000313" key="15">
    <source>
        <dbReference type="EMBL" id="SAL32417.1"/>
    </source>
</evidence>
<evidence type="ECO:0000256" key="3">
    <source>
        <dbReference type="ARBA" id="ARBA00022448"/>
    </source>
</evidence>
<keyword evidence="8 15" id="KW-0675">Receptor</keyword>
<feature type="region of interest" description="Disordered" evidence="12">
    <location>
        <begin position="1"/>
        <end position="20"/>
    </location>
</feature>
<dbReference type="Proteomes" id="UP000054977">
    <property type="component" value="Unassembled WGS sequence"/>
</dbReference>
<dbReference type="GO" id="GO:0015891">
    <property type="term" value="P:siderophore transport"/>
    <property type="evidence" value="ECO:0007669"/>
    <property type="project" value="InterPro"/>
</dbReference>